<organism evidence="2 3">
    <name type="scientific">Drosophila gunungcola</name>
    <name type="common">fruit fly</name>
    <dbReference type="NCBI Taxonomy" id="103775"/>
    <lineage>
        <taxon>Eukaryota</taxon>
        <taxon>Metazoa</taxon>
        <taxon>Ecdysozoa</taxon>
        <taxon>Arthropoda</taxon>
        <taxon>Hexapoda</taxon>
        <taxon>Insecta</taxon>
        <taxon>Pterygota</taxon>
        <taxon>Neoptera</taxon>
        <taxon>Endopterygota</taxon>
        <taxon>Diptera</taxon>
        <taxon>Brachycera</taxon>
        <taxon>Muscomorpha</taxon>
        <taxon>Ephydroidea</taxon>
        <taxon>Drosophilidae</taxon>
        <taxon>Drosophila</taxon>
        <taxon>Sophophora</taxon>
    </lineage>
</organism>
<name>A0A9P9YW97_9MUSC</name>
<accession>A0A9P9YW97</accession>
<dbReference type="Proteomes" id="UP001059596">
    <property type="component" value="Chromosome 3R"/>
</dbReference>
<keyword evidence="3" id="KW-1185">Reference proteome</keyword>
<sequence>MRTSRIHASMSSRRTSGQLDDGPMVHIMPLRGNLRADAWNCSRDWRSSWEAKVPQSSRNFGGS</sequence>
<gene>
    <name evidence="2" type="ORF">M5D96_000187</name>
</gene>
<feature type="region of interest" description="Disordered" evidence="1">
    <location>
        <begin position="1"/>
        <end position="24"/>
    </location>
</feature>
<evidence type="ECO:0000256" key="1">
    <source>
        <dbReference type="SAM" id="MobiDB-lite"/>
    </source>
</evidence>
<evidence type="ECO:0000313" key="2">
    <source>
        <dbReference type="EMBL" id="KAI8044038.1"/>
    </source>
</evidence>
<reference evidence="2" key="1">
    <citation type="journal article" date="2023" name="Genome Biol. Evol.">
        <title>Long-read-based Genome Assembly of Drosophila gunungcola Reveals Fewer Chemosensory Genes in Flower-breeding Species.</title>
        <authorList>
            <person name="Negi A."/>
            <person name="Liao B.Y."/>
            <person name="Yeh S.D."/>
        </authorList>
    </citation>
    <scope>NUCLEOTIDE SEQUENCE</scope>
    <source>
        <strain evidence="2">Sukarami</strain>
    </source>
</reference>
<feature type="compositionally biased region" description="Polar residues" evidence="1">
    <location>
        <begin position="9"/>
        <end position="18"/>
    </location>
</feature>
<proteinExistence type="predicted"/>
<dbReference type="AlphaFoldDB" id="A0A9P9YW97"/>
<comment type="caution">
    <text evidence="2">The sequence shown here is derived from an EMBL/GenBank/DDBJ whole genome shotgun (WGS) entry which is preliminary data.</text>
</comment>
<evidence type="ECO:0000313" key="3">
    <source>
        <dbReference type="Proteomes" id="UP001059596"/>
    </source>
</evidence>
<dbReference type="EMBL" id="JAMKOV010000001">
    <property type="protein sequence ID" value="KAI8044038.1"/>
    <property type="molecule type" value="Genomic_DNA"/>
</dbReference>
<protein>
    <submittedName>
        <fullName evidence="2">Uncharacterized protein</fullName>
    </submittedName>
</protein>